<dbReference type="InterPro" id="IPR050807">
    <property type="entry name" value="TransReg_Diox_bact_type"/>
</dbReference>
<proteinExistence type="predicted"/>
<gene>
    <name evidence="3" type="ORF">ACFSOZ_16755</name>
</gene>
<dbReference type="RefSeq" id="WP_167392290.1">
    <property type="nucleotide sequence ID" value="NZ_JBHUGZ010000012.1"/>
</dbReference>
<dbReference type="InterPro" id="IPR013096">
    <property type="entry name" value="Cupin_2"/>
</dbReference>
<accession>A0ABW4UCR2</accession>
<keyword evidence="4" id="KW-1185">Reference proteome</keyword>
<dbReference type="Pfam" id="PF13560">
    <property type="entry name" value="HTH_31"/>
    <property type="match status" value="1"/>
</dbReference>
<sequence length="192" mass="21037">MDVSAKMGEIGASLRRLRKTANLTMEAAARQAEVTKGYLSKVESGVSQPSIAVVSRLADVYGVPLSDVFISPGEKGPISIVRADERRPINRNGSELGYVYEVASFNKANPRSEIFFLTLPCIEDVQLPRFRHAGEEILLMLEGRIRFDFAGTEMILGPGDCIQFESSFEHNGVAIDGKEAKAFVVITPERST</sequence>
<evidence type="ECO:0000259" key="2">
    <source>
        <dbReference type="PROSITE" id="PS50943"/>
    </source>
</evidence>
<dbReference type="Pfam" id="PF07883">
    <property type="entry name" value="Cupin_2"/>
    <property type="match status" value="1"/>
</dbReference>
<protein>
    <submittedName>
        <fullName evidence="3">Helix-turn-helix domain-containing protein</fullName>
    </submittedName>
</protein>
<dbReference type="SUPFAM" id="SSF47413">
    <property type="entry name" value="lambda repressor-like DNA-binding domains"/>
    <property type="match status" value="1"/>
</dbReference>
<dbReference type="EMBL" id="JBHUGZ010000012">
    <property type="protein sequence ID" value="MFD1984297.1"/>
    <property type="molecule type" value="Genomic_DNA"/>
</dbReference>
<evidence type="ECO:0000256" key="1">
    <source>
        <dbReference type="ARBA" id="ARBA00023125"/>
    </source>
</evidence>
<dbReference type="PANTHER" id="PTHR46797">
    <property type="entry name" value="HTH-TYPE TRANSCRIPTIONAL REGULATOR"/>
    <property type="match status" value="1"/>
</dbReference>
<dbReference type="InterPro" id="IPR010982">
    <property type="entry name" value="Lambda_DNA-bd_dom_sf"/>
</dbReference>
<name>A0ABW4UCR2_9HYPH</name>
<reference evidence="4" key="1">
    <citation type="journal article" date="2019" name="Int. J. Syst. Evol. Microbiol.">
        <title>The Global Catalogue of Microorganisms (GCM) 10K type strain sequencing project: providing services to taxonomists for standard genome sequencing and annotation.</title>
        <authorList>
            <consortium name="The Broad Institute Genomics Platform"/>
            <consortium name="The Broad Institute Genome Sequencing Center for Infectious Disease"/>
            <person name="Wu L."/>
            <person name="Ma J."/>
        </authorList>
    </citation>
    <scope>NUCLEOTIDE SEQUENCE [LARGE SCALE GENOMIC DNA]</scope>
    <source>
        <strain evidence="4">CGMCC 1.16225</strain>
    </source>
</reference>
<dbReference type="PANTHER" id="PTHR46797:SF1">
    <property type="entry name" value="METHYLPHOSPHONATE SYNTHASE"/>
    <property type="match status" value="1"/>
</dbReference>
<dbReference type="SMART" id="SM00530">
    <property type="entry name" value="HTH_XRE"/>
    <property type="match status" value="1"/>
</dbReference>
<dbReference type="InterPro" id="IPR014710">
    <property type="entry name" value="RmlC-like_jellyroll"/>
</dbReference>
<dbReference type="PROSITE" id="PS50943">
    <property type="entry name" value="HTH_CROC1"/>
    <property type="match status" value="1"/>
</dbReference>
<organism evidence="3 4">
    <name type="scientific">Mesorhizobium newzealandense</name>
    <dbReference type="NCBI Taxonomy" id="1300302"/>
    <lineage>
        <taxon>Bacteria</taxon>
        <taxon>Pseudomonadati</taxon>
        <taxon>Pseudomonadota</taxon>
        <taxon>Alphaproteobacteria</taxon>
        <taxon>Hyphomicrobiales</taxon>
        <taxon>Phyllobacteriaceae</taxon>
        <taxon>Mesorhizobium</taxon>
    </lineage>
</organism>
<dbReference type="InterPro" id="IPR011051">
    <property type="entry name" value="RmlC_Cupin_sf"/>
</dbReference>
<dbReference type="Gene3D" id="1.10.260.40">
    <property type="entry name" value="lambda repressor-like DNA-binding domains"/>
    <property type="match status" value="1"/>
</dbReference>
<evidence type="ECO:0000313" key="3">
    <source>
        <dbReference type="EMBL" id="MFD1984297.1"/>
    </source>
</evidence>
<dbReference type="CDD" id="cd00093">
    <property type="entry name" value="HTH_XRE"/>
    <property type="match status" value="1"/>
</dbReference>
<evidence type="ECO:0000313" key="4">
    <source>
        <dbReference type="Proteomes" id="UP001597405"/>
    </source>
</evidence>
<dbReference type="Gene3D" id="2.60.120.10">
    <property type="entry name" value="Jelly Rolls"/>
    <property type="match status" value="1"/>
</dbReference>
<dbReference type="InterPro" id="IPR001387">
    <property type="entry name" value="Cro/C1-type_HTH"/>
</dbReference>
<dbReference type="SUPFAM" id="SSF51182">
    <property type="entry name" value="RmlC-like cupins"/>
    <property type="match status" value="1"/>
</dbReference>
<keyword evidence="1" id="KW-0238">DNA-binding</keyword>
<dbReference type="CDD" id="cd02209">
    <property type="entry name" value="cupin_XRE_C"/>
    <property type="match status" value="1"/>
</dbReference>
<feature type="domain" description="HTH cro/C1-type" evidence="2">
    <location>
        <begin position="14"/>
        <end position="68"/>
    </location>
</feature>
<dbReference type="Proteomes" id="UP001597405">
    <property type="component" value="Unassembled WGS sequence"/>
</dbReference>
<comment type="caution">
    <text evidence="3">The sequence shown here is derived from an EMBL/GenBank/DDBJ whole genome shotgun (WGS) entry which is preliminary data.</text>
</comment>